<sequence>MEIIEHVAKAIKRLREEYNSGVGISQTELAKKLSKAPNTISRWETGEYKPRIEDLYELAKFFRVSILELLPDDKNESDVKLEALFRSANSLDDEDKEELRRFAEFRLAQKKYKTAEKKQPSKKKKNK</sequence>
<dbReference type="SUPFAM" id="SSF47413">
    <property type="entry name" value="lambda repressor-like DNA-binding domains"/>
    <property type="match status" value="1"/>
</dbReference>
<dbReference type="GO" id="GO:0003677">
    <property type="term" value="F:DNA binding"/>
    <property type="evidence" value="ECO:0007669"/>
    <property type="project" value="UniProtKB-KW"/>
</dbReference>
<dbReference type="RefSeq" id="WP_020983970.1">
    <property type="nucleotide sequence ID" value="NZ_AHMT02000025.1"/>
</dbReference>
<dbReference type="Pfam" id="PF01381">
    <property type="entry name" value="HTH_3"/>
    <property type="match status" value="1"/>
</dbReference>
<dbReference type="Proteomes" id="UP000018747">
    <property type="component" value="Unassembled WGS sequence"/>
</dbReference>
<dbReference type="AlphaFoldDB" id="V6IEX3"/>
<dbReference type="PANTHER" id="PTHR46558:SF11">
    <property type="entry name" value="HTH-TYPE TRANSCRIPTIONAL REGULATOR XRE"/>
    <property type="match status" value="1"/>
</dbReference>
<evidence type="ECO:0000313" key="3">
    <source>
        <dbReference type="EMBL" id="EQA63018.1"/>
    </source>
</evidence>
<dbReference type="SMART" id="SM00530">
    <property type="entry name" value="HTH_XRE"/>
    <property type="match status" value="1"/>
</dbReference>
<evidence type="ECO:0000313" key="4">
    <source>
        <dbReference type="Proteomes" id="UP000018747"/>
    </source>
</evidence>
<dbReference type="InterPro" id="IPR001387">
    <property type="entry name" value="Cro/C1-type_HTH"/>
</dbReference>
<protein>
    <submittedName>
        <fullName evidence="3">DNA-binding helix-turn-helix protein</fullName>
    </submittedName>
</protein>
<gene>
    <name evidence="3" type="ORF">LEP1GSC062_3070</name>
</gene>
<proteinExistence type="predicted"/>
<dbReference type="CDD" id="cd00093">
    <property type="entry name" value="HTH_XRE"/>
    <property type="match status" value="1"/>
</dbReference>
<dbReference type="InterPro" id="IPR010982">
    <property type="entry name" value="Lambda_DNA-bd_dom_sf"/>
</dbReference>
<dbReference type="EMBL" id="AHMT02000025">
    <property type="protein sequence ID" value="EQA63018.1"/>
    <property type="molecule type" value="Genomic_DNA"/>
</dbReference>
<comment type="caution">
    <text evidence="3">The sequence shown here is derived from an EMBL/GenBank/DDBJ whole genome shotgun (WGS) entry which is preliminary data.</text>
</comment>
<evidence type="ECO:0000259" key="2">
    <source>
        <dbReference type="PROSITE" id="PS50943"/>
    </source>
</evidence>
<accession>V6IEX3</accession>
<dbReference type="OrthoDB" id="9812495at2"/>
<keyword evidence="1 3" id="KW-0238">DNA-binding</keyword>
<reference evidence="3" key="1">
    <citation type="submission" date="2013-05" db="EMBL/GenBank/DDBJ databases">
        <authorList>
            <person name="Harkins D.M."/>
            <person name="Durkin A.S."/>
            <person name="Brinkac L.M."/>
            <person name="Haft D.H."/>
            <person name="Selengut J.D."/>
            <person name="Sanka R."/>
            <person name="DePew J."/>
            <person name="Purushe J."/>
            <person name="Hartskeerl R.A."/>
            <person name="Ahmed A."/>
            <person name="van der Linden H."/>
            <person name="Goris M.G.A."/>
            <person name="Vinetz J.M."/>
            <person name="Sutton G.G."/>
            <person name="Nierman W.C."/>
            <person name="Fouts D.E."/>
        </authorList>
    </citation>
    <scope>NUCLEOTIDE SEQUENCE [LARGE SCALE GENOMIC DNA]</scope>
    <source>
        <strain evidence="3">L 60</strain>
    </source>
</reference>
<dbReference type="STRING" id="100053.GCA_002009845_02022"/>
<keyword evidence="4" id="KW-1185">Reference proteome</keyword>
<feature type="domain" description="HTH cro/C1-type" evidence="2">
    <location>
        <begin position="11"/>
        <end position="69"/>
    </location>
</feature>
<evidence type="ECO:0000256" key="1">
    <source>
        <dbReference type="ARBA" id="ARBA00023125"/>
    </source>
</evidence>
<dbReference type="PROSITE" id="PS50943">
    <property type="entry name" value="HTH_CROC1"/>
    <property type="match status" value="1"/>
</dbReference>
<name>V6IEX3_9LEPT</name>
<dbReference type="Gene3D" id="1.10.260.40">
    <property type="entry name" value="lambda repressor-like DNA-binding domains"/>
    <property type="match status" value="1"/>
</dbReference>
<dbReference type="PANTHER" id="PTHR46558">
    <property type="entry name" value="TRACRIPTIONAL REGULATORY PROTEIN-RELATED-RELATED"/>
    <property type="match status" value="1"/>
</dbReference>
<organism evidence="3 4">
    <name type="scientific">Leptospira alexanderi serovar Manhao 3 str. L 60</name>
    <dbReference type="NCBI Taxonomy" id="1049759"/>
    <lineage>
        <taxon>Bacteria</taxon>
        <taxon>Pseudomonadati</taxon>
        <taxon>Spirochaetota</taxon>
        <taxon>Spirochaetia</taxon>
        <taxon>Leptospirales</taxon>
        <taxon>Leptospiraceae</taxon>
        <taxon>Leptospira</taxon>
    </lineage>
</organism>